<dbReference type="InterPro" id="IPR032675">
    <property type="entry name" value="LRR_dom_sf"/>
</dbReference>
<dbReference type="CDD" id="cd09917">
    <property type="entry name" value="F-box_SF"/>
    <property type="match status" value="1"/>
</dbReference>
<dbReference type="SMART" id="SM00256">
    <property type="entry name" value="FBOX"/>
    <property type="match status" value="1"/>
</dbReference>
<feature type="coiled-coil region" evidence="1">
    <location>
        <begin position="460"/>
        <end position="508"/>
    </location>
</feature>
<dbReference type="AlphaFoldDB" id="A0A0W0FRZ7"/>
<protein>
    <recommendedName>
        <fullName evidence="2">F-box domain-containing protein</fullName>
    </recommendedName>
</protein>
<accession>A0A0W0FRZ7</accession>
<organism evidence="3 4">
    <name type="scientific">Moniliophthora roreri</name>
    <name type="common">Frosty pod rot fungus</name>
    <name type="synonym">Monilia roreri</name>
    <dbReference type="NCBI Taxonomy" id="221103"/>
    <lineage>
        <taxon>Eukaryota</taxon>
        <taxon>Fungi</taxon>
        <taxon>Dikarya</taxon>
        <taxon>Basidiomycota</taxon>
        <taxon>Agaricomycotina</taxon>
        <taxon>Agaricomycetes</taxon>
        <taxon>Agaricomycetidae</taxon>
        <taxon>Agaricales</taxon>
        <taxon>Marasmiineae</taxon>
        <taxon>Marasmiaceae</taxon>
        <taxon>Moniliophthora</taxon>
    </lineage>
</organism>
<feature type="domain" description="F-box" evidence="2">
    <location>
        <begin position="1"/>
        <end position="44"/>
    </location>
</feature>
<evidence type="ECO:0000256" key="1">
    <source>
        <dbReference type="SAM" id="Coils"/>
    </source>
</evidence>
<evidence type="ECO:0000313" key="4">
    <source>
        <dbReference type="Proteomes" id="UP000054988"/>
    </source>
</evidence>
<dbReference type="Proteomes" id="UP000054988">
    <property type="component" value="Unassembled WGS sequence"/>
</dbReference>
<dbReference type="Gene3D" id="1.20.1280.50">
    <property type="match status" value="1"/>
</dbReference>
<dbReference type="InterPro" id="IPR036047">
    <property type="entry name" value="F-box-like_dom_sf"/>
</dbReference>
<keyword evidence="1" id="KW-0175">Coiled coil</keyword>
<evidence type="ECO:0000259" key="2">
    <source>
        <dbReference type="PROSITE" id="PS50181"/>
    </source>
</evidence>
<dbReference type="Gene3D" id="3.80.10.10">
    <property type="entry name" value="Ribonuclease Inhibitor"/>
    <property type="match status" value="1"/>
</dbReference>
<name>A0A0W0FRZ7_MONRR</name>
<dbReference type="PROSITE" id="PS50181">
    <property type="entry name" value="FBOX"/>
    <property type="match status" value="1"/>
</dbReference>
<reference evidence="3 4" key="1">
    <citation type="submission" date="2015-12" db="EMBL/GenBank/DDBJ databases">
        <title>Draft genome sequence of Moniliophthora roreri, the causal agent of frosty pod rot of cacao.</title>
        <authorList>
            <person name="Aime M.C."/>
            <person name="Diaz-Valderrama J.R."/>
            <person name="Kijpornyongpan T."/>
            <person name="Phillips-Mora W."/>
        </authorList>
    </citation>
    <scope>NUCLEOTIDE SEQUENCE [LARGE SCALE GENOMIC DNA]</scope>
    <source>
        <strain evidence="3 4">MCA 2952</strain>
    </source>
</reference>
<gene>
    <name evidence="3" type="ORF">WG66_8489</name>
</gene>
<dbReference type="SUPFAM" id="SSF81383">
    <property type="entry name" value="F-box domain"/>
    <property type="match status" value="1"/>
</dbReference>
<dbReference type="EMBL" id="LATX01001717">
    <property type="protein sequence ID" value="KTB38922.1"/>
    <property type="molecule type" value="Genomic_DNA"/>
</dbReference>
<proteinExistence type="predicted"/>
<dbReference type="InterPro" id="IPR001810">
    <property type="entry name" value="F-box_dom"/>
</dbReference>
<dbReference type="Pfam" id="PF00646">
    <property type="entry name" value="F-box"/>
    <property type="match status" value="1"/>
</dbReference>
<evidence type="ECO:0000313" key="3">
    <source>
        <dbReference type="EMBL" id="KTB38922.1"/>
    </source>
</evidence>
<comment type="caution">
    <text evidence="3">The sequence shown here is derived from an EMBL/GenBank/DDBJ whole genome shotgun (WGS) entry which is preliminary data.</text>
</comment>
<sequence length="998" mass="113510">MKTLPIELQETVLSFCDDESLAVCSRVCRSLHVLARNCIFTRNLLLKVDGTNNSDVMKHTLVSPDSSIPWERIKRVTLVFSYDDHHDLPSSGSYTDIAHGLLHLLKSKVDPEFVSIIVEHYQISLFRSSDFPEAIQTAFPNISRLELRLQCEHLEYLHPFVCSFRKLGALDLSFRDSLYPGENIDQTLSLPSTLHSLHLHLPTLHPLKHPGPFSQWLRSQFSTLNLTYLSILECSGNDAIAGACLHMNPQLRSLYIGMKDNRDRWPEFNISHLSHLQDITFYFPAPKPRADIDNHFKTATRCIYNCLNSITSNQLRTVVIIIYHRFLNRPYPKFSPRLDELLAQSSTFANVSLTIVSPSIANDSQDTEYLLSLAKKALPRFTESGKSLQVLYTYGTANSSWNPLEQNSTPFTIAVAIGSSMEQFSHTRRVILCEKCQNDIVYTVPNPSNCIPKSVFRFRLNPSEDEMAQLKDVLQEENRQRQQLEEQITRLRQLADTLEEEKLILEKRIGERRSWLAPVRRLPPEILENIFMLYSRSFSKYTLKVYQKHDRWQIVAPPLVLSQVSSFWRSIVISGPRMWSSMSVDVNQLDRDITSLLTLYFERSERCPLTMCIMDRDLGSRSDIEMLRGPRSYLGSFGYSSFLMLLRELPRCDTLDLNVDRRLMGGVKSEFKCQSLSFPLLRSFLDNTGTWNPGPSSLSSWFWIPICSATSLTEVISNSRARHDSFPYQQLTKLDIGRADMESLLRILSVSFNLKTIRVDEVPGTASMSDIPTSPLVLPQLQNVTLTGVELLEGLSSLFESFIFPTLTALGIGLGGQAAQWDIRPLMSFLIRSSCSLKELELNLGEISLFPESLSEVLRASPRLSSLTILVDVLGPSDEWISSILSRLVVDPDTDASILVPNLTKLYVAGEKCNMRPTLNPQTTDLIFRLALSRSRRFIARRGLLDRVSPLIVMKLSFTENVPFPTFERDGMKVMTNWSGKDVHEGDGRVDDDDMDLR</sequence>